<proteinExistence type="predicted"/>
<dbReference type="Pfam" id="PF04750">
    <property type="entry name" value="Far-17a_AIG1"/>
    <property type="match status" value="1"/>
</dbReference>
<keyword evidence="3 5" id="KW-1133">Transmembrane helix</keyword>
<keyword evidence="2 5" id="KW-0812">Transmembrane</keyword>
<feature type="transmembrane region" description="Helical" evidence="5">
    <location>
        <begin position="21"/>
        <end position="40"/>
    </location>
</feature>
<keyword evidence="4 5" id="KW-0472">Membrane</keyword>
<evidence type="ECO:0000256" key="3">
    <source>
        <dbReference type="ARBA" id="ARBA00022989"/>
    </source>
</evidence>
<dbReference type="InterPro" id="IPR006838">
    <property type="entry name" value="ADTRP_AIG1"/>
</dbReference>
<comment type="caution">
    <text evidence="6">The sequence shown here is derived from an EMBL/GenBank/DDBJ whole genome shotgun (WGS) entry which is preliminary data.</text>
</comment>
<reference evidence="6 7" key="1">
    <citation type="journal article" date="2024" name="Nat. Commun.">
        <title>Phylogenomics reveals the evolutionary origins of lichenization in chlorophyte algae.</title>
        <authorList>
            <person name="Puginier C."/>
            <person name="Libourel C."/>
            <person name="Otte J."/>
            <person name="Skaloud P."/>
            <person name="Haon M."/>
            <person name="Grisel S."/>
            <person name="Petersen M."/>
            <person name="Berrin J.G."/>
            <person name="Delaux P.M."/>
            <person name="Dal Grande F."/>
            <person name="Keller J."/>
        </authorList>
    </citation>
    <scope>NUCLEOTIDE SEQUENCE [LARGE SCALE GENOMIC DNA]</scope>
    <source>
        <strain evidence="6 7">SAG 2036</strain>
    </source>
</reference>
<accession>A0AAW1P3I1</accession>
<keyword evidence="7" id="KW-1185">Reference proteome</keyword>
<evidence type="ECO:0000256" key="4">
    <source>
        <dbReference type="ARBA" id="ARBA00023136"/>
    </source>
</evidence>
<protein>
    <submittedName>
        <fullName evidence="6">Uncharacterized protein</fullName>
    </submittedName>
</protein>
<feature type="transmembrane region" description="Helical" evidence="5">
    <location>
        <begin position="60"/>
        <end position="82"/>
    </location>
</feature>
<feature type="transmembrane region" description="Helical" evidence="5">
    <location>
        <begin position="196"/>
        <end position="217"/>
    </location>
</feature>
<name>A0AAW1P3I1_9CHLO</name>
<dbReference type="PANTHER" id="PTHR10989:SF16">
    <property type="entry name" value="AT02829P-RELATED"/>
    <property type="match status" value="1"/>
</dbReference>
<evidence type="ECO:0000256" key="2">
    <source>
        <dbReference type="ARBA" id="ARBA00022692"/>
    </source>
</evidence>
<comment type="subcellular location">
    <subcellularLocation>
        <location evidence="1">Endomembrane system</location>
        <topology evidence="1">Multi-pass membrane protein</topology>
    </subcellularLocation>
</comment>
<dbReference type="Proteomes" id="UP001465755">
    <property type="component" value="Unassembled WGS sequence"/>
</dbReference>
<evidence type="ECO:0000256" key="5">
    <source>
        <dbReference type="SAM" id="Phobius"/>
    </source>
</evidence>
<feature type="transmembrane region" description="Helical" evidence="5">
    <location>
        <begin position="128"/>
        <end position="148"/>
    </location>
</feature>
<evidence type="ECO:0000313" key="7">
    <source>
        <dbReference type="Proteomes" id="UP001465755"/>
    </source>
</evidence>
<sequence>MSVPGRGKGRRPERPYKIPKDALALHIVLAGIFGYVWLWHLTKQANEQPIASKYGWFFNYATFIPLTLQFLQWPLCIIADCVRRGKIACPITNNLSCAIFGMATFVTAMYYGMQLTMGSLEEPKKVPLWLPHMLHTGNSIAALLDLAVCHKVRTFGWRASALMTGIMGAYILWLPYSAQRNNGFPYPFMEKYSALSWQYAAFSTVLLVGPLITFYLGRALSFQISSRKSPSLFDSEAKHILEKLG</sequence>
<dbReference type="GO" id="GO:0016020">
    <property type="term" value="C:membrane"/>
    <property type="evidence" value="ECO:0007669"/>
    <property type="project" value="InterPro"/>
</dbReference>
<feature type="transmembrane region" description="Helical" evidence="5">
    <location>
        <begin position="155"/>
        <end position="176"/>
    </location>
</feature>
<dbReference type="GO" id="GO:0012505">
    <property type="term" value="C:endomembrane system"/>
    <property type="evidence" value="ECO:0007669"/>
    <property type="project" value="UniProtKB-SubCell"/>
</dbReference>
<organism evidence="6 7">
    <name type="scientific">Symbiochloris irregularis</name>
    <dbReference type="NCBI Taxonomy" id="706552"/>
    <lineage>
        <taxon>Eukaryota</taxon>
        <taxon>Viridiplantae</taxon>
        <taxon>Chlorophyta</taxon>
        <taxon>core chlorophytes</taxon>
        <taxon>Trebouxiophyceae</taxon>
        <taxon>Trebouxiales</taxon>
        <taxon>Trebouxiaceae</taxon>
        <taxon>Symbiochloris</taxon>
    </lineage>
</organism>
<dbReference type="AlphaFoldDB" id="A0AAW1P3I1"/>
<evidence type="ECO:0000256" key="1">
    <source>
        <dbReference type="ARBA" id="ARBA00004127"/>
    </source>
</evidence>
<evidence type="ECO:0000313" key="6">
    <source>
        <dbReference type="EMBL" id="KAK9804603.1"/>
    </source>
</evidence>
<gene>
    <name evidence="6" type="ORF">WJX73_006617</name>
</gene>
<dbReference type="PANTHER" id="PTHR10989">
    <property type="entry name" value="ANDROGEN-INDUCED PROTEIN 1-RELATED"/>
    <property type="match status" value="1"/>
</dbReference>
<feature type="transmembrane region" description="Helical" evidence="5">
    <location>
        <begin position="94"/>
        <end position="113"/>
    </location>
</feature>
<dbReference type="EMBL" id="JALJOQ010000049">
    <property type="protein sequence ID" value="KAK9804603.1"/>
    <property type="molecule type" value="Genomic_DNA"/>
</dbReference>